<protein>
    <submittedName>
        <fullName evidence="1">Uncharacterized protein</fullName>
    </submittedName>
</protein>
<comment type="caution">
    <text evidence="1">The sequence shown here is derived from an EMBL/GenBank/DDBJ whole genome shotgun (WGS) entry which is preliminary data.</text>
</comment>
<gene>
    <name evidence="1" type="ORF">H3H45_04640</name>
</gene>
<proteinExistence type="predicted"/>
<dbReference type="AlphaFoldDB" id="A0A7W4H2J2"/>
<dbReference type="Proteomes" id="UP000581189">
    <property type="component" value="Unassembled WGS sequence"/>
</dbReference>
<organism evidence="1 2">
    <name type="scientific">Aquipseudomonas guryensis</name>
    <dbReference type="NCBI Taxonomy" id="2759165"/>
    <lineage>
        <taxon>Bacteria</taxon>
        <taxon>Pseudomonadati</taxon>
        <taxon>Pseudomonadota</taxon>
        <taxon>Gammaproteobacteria</taxon>
        <taxon>Pseudomonadales</taxon>
        <taxon>Pseudomonadaceae</taxon>
        <taxon>Aquipseudomonas</taxon>
    </lineage>
</organism>
<name>A0A7W4H2J2_9GAMM</name>
<accession>A0A7W4H2J2</accession>
<dbReference type="PROSITE" id="PS51257">
    <property type="entry name" value="PROKAR_LIPOPROTEIN"/>
    <property type="match status" value="1"/>
</dbReference>
<dbReference type="EMBL" id="JACJFN010000001">
    <property type="protein sequence ID" value="MBB1518515.1"/>
    <property type="molecule type" value="Genomic_DNA"/>
</dbReference>
<keyword evidence="2" id="KW-1185">Reference proteome</keyword>
<dbReference type="RefSeq" id="WP_182832549.1">
    <property type="nucleotide sequence ID" value="NZ_JACJFN010000001.1"/>
</dbReference>
<evidence type="ECO:0000313" key="1">
    <source>
        <dbReference type="EMBL" id="MBB1518515.1"/>
    </source>
</evidence>
<evidence type="ECO:0000313" key="2">
    <source>
        <dbReference type="Proteomes" id="UP000581189"/>
    </source>
</evidence>
<sequence length="420" mass="46644">MRVIKWLCGLCLVLGCAGGAYLWLRDEPPSAEVQQWLEQARSQPTQSAAYVFLAGLDAPLRHSPAALGAARLQAYEQWLASHGPVQGFKPAAQASLILPAGAEFCSIEAPSCFTSLLQRQERLPQVLAEHAALLSRYRYFLRLQDYRTLSSPGLAEPLPPLLYLARAQQLLSLQALQLALAGEGKVALALLEEDQAGIRRQLGKADQLVMKMTLVAMLNRNLEWLVRLHRAELVPQPTPLVKLRPAERSLVLAMQREFLLGAVMLENLREEDIPSLLEEASLWLDYKPQMTINASLLPHRQVIQLSRTEPAVFAALVKKRPQLPVPNTGLRNRVGNILLDIAGADFVEYVGRVQDLDSKIKLVNLSLQLPSGPVTAAQLAALRHRGNPYYAKQPPRLDEQNRLCFDGPLPQKDFGRCVQL</sequence>
<reference evidence="1 2" key="1">
    <citation type="submission" date="2020-08" db="EMBL/GenBank/DDBJ databases">
        <authorList>
            <person name="Kim C.M."/>
        </authorList>
    </citation>
    <scope>NUCLEOTIDE SEQUENCE [LARGE SCALE GENOMIC DNA]</scope>
    <source>
        <strain evidence="1 2">SR9</strain>
    </source>
</reference>